<protein>
    <submittedName>
        <fullName evidence="2">Uncharacterized protein</fullName>
    </submittedName>
</protein>
<dbReference type="KEGG" id="bpz:BP1026B_I1505"/>
<proteinExistence type="predicted"/>
<feature type="region of interest" description="Disordered" evidence="1">
    <location>
        <begin position="58"/>
        <end position="102"/>
    </location>
</feature>
<name>A0A0H3HJN7_BURP2</name>
<organism evidence="2 3">
    <name type="scientific">Burkholderia pseudomallei (strain 1026b)</name>
    <dbReference type="NCBI Taxonomy" id="884204"/>
    <lineage>
        <taxon>Bacteria</taxon>
        <taxon>Pseudomonadati</taxon>
        <taxon>Pseudomonadota</taxon>
        <taxon>Betaproteobacteria</taxon>
        <taxon>Burkholderiales</taxon>
        <taxon>Burkholderiaceae</taxon>
        <taxon>Burkholderia</taxon>
        <taxon>pseudomallei group</taxon>
    </lineage>
</organism>
<reference evidence="2 3" key="1">
    <citation type="journal article" date="2012" name="PLoS ONE">
        <title>Evolution of Burkholderia pseudomallei in recurrent melioidosis.</title>
        <authorList>
            <person name="Hayden H.S."/>
            <person name="Lim R."/>
            <person name="Brittnacher M.J."/>
            <person name="Sims E.H."/>
            <person name="Ramage E.R."/>
            <person name="Fong C."/>
            <person name="Wu Z."/>
            <person name="Crist E."/>
            <person name="Chang J."/>
            <person name="Zhou Y."/>
            <person name="Radey M."/>
            <person name="Rohmer L."/>
            <person name="Haugen E."/>
            <person name="Gillett W."/>
            <person name="Wuthiekanun V."/>
            <person name="Peacock S.J."/>
            <person name="Kaul R."/>
            <person name="Miller S.I."/>
            <person name="Manoil C."/>
            <person name="Jacobs M.A."/>
        </authorList>
    </citation>
    <scope>NUCLEOTIDE SEQUENCE [LARGE SCALE GENOMIC DNA]</scope>
    <source>
        <strain evidence="2 3">1026b</strain>
    </source>
</reference>
<accession>A0A0H3HJN7</accession>
<feature type="compositionally biased region" description="Basic residues" evidence="1">
    <location>
        <begin position="58"/>
        <end position="69"/>
    </location>
</feature>
<dbReference type="AlphaFoldDB" id="A0A0H3HJN7"/>
<dbReference type="RefSeq" id="WP_004196091.1">
    <property type="nucleotide sequence ID" value="NC_017831.1"/>
</dbReference>
<sequence length="102" mass="11222">MQRVGRRCAADIAAQAIAAVNAAQVVSALERRDRRRLTAVVGNAPVASLRFCADMPRKTRTARAARRRTGRSDSRTLDERAPCSAHARNALRPRWRGDSARA</sequence>
<feature type="compositionally biased region" description="Basic and acidic residues" evidence="1">
    <location>
        <begin position="70"/>
        <end position="81"/>
    </location>
</feature>
<dbReference type="Proteomes" id="UP000010087">
    <property type="component" value="Chromosome 1"/>
</dbReference>
<evidence type="ECO:0000256" key="1">
    <source>
        <dbReference type="SAM" id="MobiDB-lite"/>
    </source>
</evidence>
<dbReference type="PATRIC" id="fig|884204.3.peg.1673"/>
<dbReference type="GeneID" id="93060419"/>
<evidence type="ECO:0000313" key="3">
    <source>
        <dbReference type="Proteomes" id="UP000010087"/>
    </source>
</evidence>
<dbReference type="EMBL" id="CP002833">
    <property type="protein sequence ID" value="AFI66141.1"/>
    <property type="molecule type" value="Genomic_DNA"/>
</dbReference>
<gene>
    <name evidence="2" type="ordered locus">BP1026B_I1505</name>
</gene>
<evidence type="ECO:0000313" key="2">
    <source>
        <dbReference type="EMBL" id="AFI66141.1"/>
    </source>
</evidence>